<keyword evidence="1" id="KW-0812">Transmembrane</keyword>
<feature type="transmembrane region" description="Helical" evidence="1">
    <location>
        <begin position="6"/>
        <end position="25"/>
    </location>
</feature>
<dbReference type="EMBL" id="NBSK02000005">
    <property type="protein sequence ID" value="KAJ0206310.1"/>
    <property type="molecule type" value="Genomic_DNA"/>
</dbReference>
<keyword evidence="1" id="KW-1133">Transmembrane helix</keyword>
<evidence type="ECO:0000313" key="3">
    <source>
        <dbReference type="Proteomes" id="UP000235145"/>
    </source>
</evidence>
<dbReference type="AlphaFoldDB" id="A0A9R1VK35"/>
<gene>
    <name evidence="2" type="ORF">LSAT_V11C500292860</name>
</gene>
<comment type="caution">
    <text evidence="2">The sequence shown here is derived from an EMBL/GenBank/DDBJ whole genome shotgun (WGS) entry which is preliminary data.</text>
</comment>
<dbReference type="Proteomes" id="UP000235145">
    <property type="component" value="Unassembled WGS sequence"/>
</dbReference>
<proteinExistence type="predicted"/>
<organism evidence="2 3">
    <name type="scientific">Lactuca sativa</name>
    <name type="common">Garden lettuce</name>
    <dbReference type="NCBI Taxonomy" id="4236"/>
    <lineage>
        <taxon>Eukaryota</taxon>
        <taxon>Viridiplantae</taxon>
        <taxon>Streptophyta</taxon>
        <taxon>Embryophyta</taxon>
        <taxon>Tracheophyta</taxon>
        <taxon>Spermatophyta</taxon>
        <taxon>Magnoliopsida</taxon>
        <taxon>eudicotyledons</taxon>
        <taxon>Gunneridae</taxon>
        <taxon>Pentapetalae</taxon>
        <taxon>asterids</taxon>
        <taxon>campanulids</taxon>
        <taxon>Asterales</taxon>
        <taxon>Asteraceae</taxon>
        <taxon>Cichorioideae</taxon>
        <taxon>Cichorieae</taxon>
        <taxon>Lactucinae</taxon>
        <taxon>Lactuca</taxon>
    </lineage>
</organism>
<keyword evidence="1" id="KW-0472">Membrane</keyword>
<sequence length="83" mass="9788">MDNFSSIRFFFIFIAFSFNTTSVQYPRIREDGEASDKPINNNAILYRMKQFPSINKLKKLALKVFLITHLPFIHVYILTLTLQ</sequence>
<protein>
    <submittedName>
        <fullName evidence="2">Uncharacterized protein</fullName>
    </submittedName>
</protein>
<evidence type="ECO:0000313" key="2">
    <source>
        <dbReference type="EMBL" id="KAJ0206310.1"/>
    </source>
</evidence>
<evidence type="ECO:0000256" key="1">
    <source>
        <dbReference type="SAM" id="Phobius"/>
    </source>
</evidence>
<feature type="transmembrane region" description="Helical" evidence="1">
    <location>
        <begin position="60"/>
        <end position="82"/>
    </location>
</feature>
<keyword evidence="3" id="KW-1185">Reference proteome</keyword>
<name>A0A9R1VK35_LACSA</name>
<reference evidence="2 3" key="1">
    <citation type="journal article" date="2017" name="Nat. Commun.">
        <title>Genome assembly with in vitro proximity ligation data and whole-genome triplication in lettuce.</title>
        <authorList>
            <person name="Reyes-Chin-Wo S."/>
            <person name="Wang Z."/>
            <person name="Yang X."/>
            <person name="Kozik A."/>
            <person name="Arikit S."/>
            <person name="Song C."/>
            <person name="Xia L."/>
            <person name="Froenicke L."/>
            <person name="Lavelle D.O."/>
            <person name="Truco M.J."/>
            <person name="Xia R."/>
            <person name="Zhu S."/>
            <person name="Xu C."/>
            <person name="Xu H."/>
            <person name="Xu X."/>
            <person name="Cox K."/>
            <person name="Korf I."/>
            <person name="Meyers B.C."/>
            <person name="Michelmore R.W."/>
        </authorList>
    </citation>
    <scope>NUCLEOTIDE SEQUENCE [LARGE SCALE GENOMIC DNA]</scope>
    <source>
        <strain evidence="3">cv. Salinas</strain>
        <tissue evidence="2">Seedlings</tissue>
    </source>
</reference>
<accession>A0A9R1VK35</accession>